<proteinExistence type="predicted"/>
<dbReference type="GO" id="GO:0042601">
    <property type="term" value="C:endospore-forming forespore"/>
    <property type="evidence" value="ECO:0007669"/>
    <property type="project" value="TreeGrafter"/>
</dbReference>
<dbReference type="EMBL" id="FNQE01000020">
    <property type="protein sequence ID" value="SDZ12176.1"/>
    <property type="molecule type" value="Genomic_DNA"/>
</dbReference>
<dbReference type="Proteomes" id="UP000198625">
    <property type="component" value="Unassembled WGS sequence"/>
</dbReference>
<dbReference type="STRING" id="415015.SAMN05660462_01921"/>
<dbReference type="NCBIfam" id="TIGR04070">
    <property type="entry name" value="photo_TT_lyase"/>
    <property type="match status" value="1"/>
</dbReference>
<dbReference type="AlphaFoldDB" id="A0A1H3QFK8"/>
<protein>
    <submittedName>
        <fullName evidence="1">Spore photoproduct lyase</fullName>
    </submittedName>
</protein>
<dbReference type="InterPro" id="IPR023897">
    <property type="entry name" value="SPL_firmicutes"/>
</dbReference>
<dbReference type="SFLD" id="SFLDG01079">
    <property type="entry name" value="spore_photoproduct_lyase_like"/>
    <property type="match status" value="1"/>
</dbReference>
<dbReference type="Gene3D" id="3.40.50.12110">
    <property type="match status" value="1"/>
</dbReference>
<dbReference type="PANTHER" id="PTHR37822:SF2">
    <property type="entry name" value="SPORE PHOTOPRODUCT LYASE"/>
    <property type="match status" value="1"/>
</dbReference>
<keyword evidence="1" id="KW-0456">Lyase</keyword>
<dbReference type="Gene3D" id="3.80.30.30">
    <property type="match status" value="1"/>
</dbReference>
<organism evidence="1 2">
    <name type="scientific">Proteiniborus ethanoligenes</name>
    <dbReference type="NCBI Taxonomy" id="415015"/>
    <lineage>
        <taxon>Bacteria</taxon>
        <taxon>Bacillati</taxon>
        <taxon>Bacillota</taxon>
        <taxon>Clostridia</taxon>
        <taxon>Eubacteriales</taxon>
        <taxon>Proteiniborus</taxon>
    </lineage>
</organism>
<gene>
    <name evidence="1" type="ORF">SAMN05660462_01921</name>
</gene>
<name>A0A1H3QFK8_9FIRM</name>
<dbReference type="InterPro" id="IPR007197">
    <property type="entry name" value="rSAM"/>
</dbReference>
<dbReference type="GO" id="GO:0003913">
    <property type="term" value="F:DNA photolyase activity"/>
    <property type="evidence" value="ECO:0007669"/>
    <property type="project" value="InterPro"/>
</dbReference>
<dbReference type="PANTHER" id="PTHR37822">
    <property type="entry name" value="SPORE PHOTOPRODUCT LYASE-RELATED"/>
    <property type="match status" value="1"/>
</dbReference>
<evidence type="ECO:0000313" key="2">
    <source>
        <dbReference type="Proteomes" id="UP000198625"/>
    </source>
</evidence>
<dbReference type="SFLD" id="SFLDF00412">
    <property type="entry name" value="spore_photoproduct_lyase_2"/>
    <property type="match status" value="1"/>
</dbReference>
<dbReference type="SFLD" id="SFLDS00029">
    <property type="entry name" value="Radical_SAM"/>
    <property type="match status" value="1"/>
</dbReference>
<evidence type="ECO:0000313" key="1">
    <source>
        <dbReference type="EMBL" id="SDZ12176.1"/>
    </source>
</evidence>
<dbReference type="GO" id="GO:0051539">
    <property type="term" value="F:4 iron, 4 sulfur cluster binding"/>
    <property type="evidence" value="ECO:0007669"/>
    <property type="project" value="TreeGrafter"/>
</dbReference>
<dbReference type="Pfam" id="PF20903">
    <property type="entry name" value="SPL"/>
    <property type="match status" value="1"/>
</dbReference>
<dbReference type="InterPro" id="IPR049539">
    <property type="entry name" value="SPL"/>
</dbReference>
<keyword evidence="2" id="KW-1185">Reference proteome</keyword>
<dbReference type="OrthoDB" id="9787095at2"/>
<dbReference type="InterPro" id="IPR034559">
    <property type="entry name" value="SPL_Clostridia"/>
</dbReference>
<dbReference type="RefSeq" id="WP_091730374.1">
    <property type="nucleotide sequence ID" value="NZ_FNQE01000020.1"/>
</dbReference>
<sequence length="336" mass="39076">MNLFVPNIAYIDPKSLEYEVGRAAKENLIKLNVPIVQSRKVSIEGKTPTENYAKAKKTIYLTVSREKKLRPCSPSADYQFALSSSCPGHCEYCYLQTTQGEKPFMRVFVNIDEILKVIQEHIDINLPNITTFECGSITDPVALEHLTGNLKRCIEFFGESEKGRLRVITKFDNVDSFLDLNHNNHTKFRFSINTKYIIDKFEHNTSSFNERIEAARKIANAGYPIGFIIAPIMIYDNWKVDYKELLDRLKYQLGDYKREITFELIQHRFTATAKELILTRFPKTKLDLDEEARQLKWGPYGKFKYVYPKEKSNEIKGYIIGIIKENFNNALIEYFT</sequence>
<dbReference type="GO" id="GO:1904047">
    <property type="term" value="F:S-adenosyl-L-methionine binding"/>
    <property type="evidence" value="ECO:0007669"/>
    <property type="project" value="InterPro"/>
</dbReference>
<accession>A0A1H3QFK8</accession>
<reference evidence="1 2" key="1">
    <citation type="submission" date="2016-10" db="EMBL/GenBank/DDBJ databases">
        <authorList>
            <person name="de Groot N.N."/>
        </authorList>
    </citation>
    <scope>NUCLEOTIDE SEQUENCE [LARGE SCALE GENOMIC DNA]</scope>
    <source>
        <strain evidence="1 2">DSM 21650</strain>
    </source>
</reference>